<feature type="transmembrane region" description="Helical" evidence="1">
    <location>
        <begin position="93"/>
        <end position="114"/>
    </location>
</feature>
<sequence>MVGIIVLLVGVLIFTRNALRMEKVSRWEAVLIPAYSLIMGIQALFKARPALMLVILTIIVGVGAAWLQAAGAQIRVTDKQDKHGRPIVELRRGITYLLGWLIIFAFGIGMALITGEHVNLLHEMGMEITKDIFSFRNFTTAASWNIYLQSGIASLTYTWLLTRREPVIRQAIHRTGQHNN</sequence>
<feature type="transmembrane region" description="Helical" evidence="1">
    <location>
        <begin position="144"/>
        <end position="162"/>
    </location>
</feature>
<dbReference type="Proteomes" id="UP000051922">
    <property type="component" value="Unassembled WGS sequence"/>
</dbReference>
<dbReference type="STRING" id="1423783.FC50_GL000644"/>
<keyword evidence="1" id="KW-0812">Transmembrane</keyword>
<protein>
    <recommendedName>
        <fullName evidence="4">Hydrophobic protein</fullName>
    </recommendedName>
</protein>
<name>A0A0R1U5Y2_9LACO</name>
<accession>A0A0R1U5Y2</accession>
<evidence type="ECO:0008006" key="4">
    <source>
        <dbReference type="Google" id="ProtNLM"/>
    </source>
</evidence>
<evidence type="ECO:0000313" key="3">
    <source>
        <dbReference type="Proteomes" id="UP000051922"/>
    </source>
</evidence>
<feature type="transmembrane region" description="Helical" evidence="1">
    <location>
        <begin position="50"/>
        <end position="72"/>
    </location>
</feature>
<dbReference type="RefSeq" id="WP_054648520.1">
    <property type="nucleotide sequence ID" value="NZ_AZFJ01000040.1"/>
</dbReference>
<evidence type="ECO:0000313" key="2">
    <source>
        <dbReference type="EMBL" id="KRL86680.1"/>
    </source>
</evidence>
<keyword evidence="3" id="KW-1185">Reference proteome</keyword>
<dbReference type="PATRIC" id="fig|1423783.4.peg.665"/>
<organism evidence="2 3">
    <name type="scientific">Lacticaseibacillus pantheris DSM 15945 = JCM 12539 = NBRC 106106</name>
    <dbReference type="NCBI Taxonomy" id="1423783"/>
    <lineage>
        <taxon>Bacteria</taxon>
        <taxon>Bacillati</taxon>
        <taxon>Bacillota</taxon>
        <taxon>Bacilli</taxon>
        <taxon>Lactobacillales</taxon>
        <taxon>Lactobacillaceae</taxon>
        <taxon>Lacticaseibacillus</taxon>
    </lineage>
</organism>
<comment type="caution">
    <text evidence="2">The sequence shown here is derived from an EMBL/GenBank/DDBJ whole genome shotgun (WGS) entry which is preliminary data.</text>
</comment>
<reference evidence="2 3" key="1">
    <citation type="journal article" date="2015" name="Genome Announc.">
        <title>Expanding the biotechnology potential of lactobacilli through comparative genomics of 213 strains and associated genera.</title>
        <authorList>
            <person name="Sun Z."/>
            <person name="Harris H.M."/>
            <person name="McCann A."/>
            <person name="Guo C."/>
            <person name="Argimon S."/>
            <person name="Zhang W."/>
            <person name="Yang X."/>
            <person name="Jeffery I.B."/>
            <person name="Cooney J.C."/>
            <person name="Kagawa T.F."/>
            <person name="Liu W."/>
            <person name="Song Y."/>
            <person name="Salvetti E."/>
            <person name="Wrobel A."/>
            <person name="Rasinkangas P."/>
            <person name="Parkhill J."/>
            <person name="Rea M.C."/>
            <person name="O'Sullivan O."/>
            <person name="Ritari J."/>
            <person name="Douillard F.P."/>
            <person name="Paul Ross R."/>
            <person name="Yang R."/>
            <person name="Briner A.E."/>
            <person name="Felis G.E."/>
            <person name="de Vos W.M."/>
            <person name="Barrangou R."/>
            <person name="Klaenhammer T.R."/>
            <person name="Caufield P.W."/>
            <person name="Cui Y."/>
            <person name="Zhang H."/>
            <person name="O'Toole P.W."/>
        </authorList>
    </citation>
    <scope>NUCLEOTIDE SEQUENCE [LARGE SCALE GENOMIC DNA]</scope>
    <source>
        <strain evidence="2 3">DSM 15945</strain>
    </source>
</reference>
<dbReference type="EMBL" id="AZFJ01000040">
    <property type="protein sequence ID" value="KRL86680.1"/>
    <property type="molecule type" value="Genomic_DNA"/>
</dbReference>
<keyword evidence="1" id="KW-1133">Transmembrane helix</keyword>
<dbReference type="AlphaFoldDB" id="A0A0R1U5Y2"/>
<evidence type="ECO:0000256" key="1">
    <source>
        <dbReference type="SAM" id="Phobius"/>
    </source>
</evidence>
<dbReference type="OrthoDB" id="2299756at2"/>
<gene>
    <name evidence="2" type="ORF">FC50_GL000644</name>
</gene>
<proteinExistence type="predicted"/>
<keyword evidence="1" id="KW-0472">Membrane</keyword>